<dbReference type="InterPro" id="IPR036291">
    <property type="entry name" value="NAD(P)-bd_dom_sf"/>
</dbReference>
<dbReference type="InterPro" id="IPR013154">
    <property type="entry name" value="ADH-like_N"/>
</dbReference>
<dbReference type="GO" id="GO:0008270">
    <property type="term" value="F:zinc ion binding"/>
    <property type="evidence" value="ECO:0007669"/>
    <property type="project" value="InterPro"/>
</dbReference>
<evidence type="ECO:0000256" key="1">
    <source>
        <dbReference type="ARBA" id="ARBA00001947"/>
    </source>
</evidence>
<evidence type="ECO:0000256" key="4">
    <source>
        <dbReference type="ARBA" id="ARBA00023002"/>
    </source>
</evidence>
<proteinExistence type="inferred from homology"/>
<evidence type="ECO:0000256" key="3">
    <source>
        <dbReference type="ARBA" id="ARBA00022833"/>
    </source>
</evidence>
<keyword evidence="8" id="KW-1185">Reference proteome</keyword>
<organism evidence="7 8">
    <name type="scientific">Fonsecaea monophora</name>
    <dbReference type="NCBI Taxonomy" id="254056"/>
    <lineage>
        <taxon>Eukaryota</taxon>
        <taxon>Fungi</taxon>
        <taxon>Dikarya</taxon>
        <taxon>Ascomycota</taxon>
        <taxon>Pezizomycotina</taxon>
        <taxon>Eurotiomycetes</taxon>
        <taxon>Chaetothyriomycetidae</taxon>
        <taxon>Chaetothyriales</taxon>
        <taxon>Herpotrichiellaceae</taxon>
        <taxon>Fonsecaea</taxon>
    </lineage>
</organism>
<keyword evidence="3 5" id="KW-0862">Zinc</keyword>
<dbReference type="GeneID" id="34598735"/>
<protein>
    <recommendedName>
        <fullName evidence="6">Enoyl reductase (ER) domain-containing protein</fullName>
    </recommendedName>
</protein>
<dbReference type="EMBL" id="LVKK01000018">
    <property type="protein sequence ID" value="OAG42110.1"/>
    <property type="molecule type" value="Genomic_DNA"/>
</dbReference>
<dbReference type="PANTHER" id="PTHR42683">
    <property type="entry name" value="ALDEHYDE REDUCTASE"/>
    <property type="match status" value="1"/>
</dbReference>
<keyword evidence="2 5" id="KW-0479">Metal-binding</keyword>
<evidence type="ECO:0000313" key="7">
    <source>
        <dbReference type="EMBL" id="OAG42110.1"/>
    </source>
</evidence>
<gene>
    <name evidence="7" type="ORF">AYO21_03564</name>
</gene>
<dbReference type="FunFam" id="3.40.50.720:FF:000022">
    <property type="entry name" value="Cinnamyl alcohol dehydrogenase"/>
    <property type="match status" value="1"/>
</dbReference>
<dbReference type="SMART" id="SM00829">
    <property type="entry name" value="PKS_ER"/>
    <property type="match status" value="1"/>
</dbReference>
<evidence type="ECO:0000256" key="2">
    <source>
        <dbReference type="ARBA" id="ARBA00022723"/>
    </source>
</evidence>
<comment type="cofactor">
    <cofactor evidence="1 5">
        <name>Zn(2+)</name>
        <dbReference type="ChEBI" id="CHEBI:29105"/>
    </cofactor>
</comment>
<evidence type="ECO:0000259" key="6">
    <source>
        <dbReference type="SMART" id="SM00829"/>
    </source>
</evidence>
<name>A0A177FES9_9EURO</name>
<dbReference type="InterPro" id="IPR002328">
    <property type="entry name" value="ADH_Zn_CS"/>
</dbReference>
<dbReference type="Pfam" id="PF08240">
    <property type="entry name" value="ADH_N"/>
    <property type="match status" value="1"/>
</dbReference>
<dbReference type="AlphaFoldDB" id="A0A177FES9"/>
<comment type="similarity">
    <text evidence="5">Belongs to the zinc-containing alcohol dehydrogenase family.</text>
</comment>
<dbReference type="PROSITE" id="PS00059">
    <property type="entry name" value="ADH_ZINC"/>
    <property type="match status" value="1"/>
</dbReference>
<dbReference type="Pfam" id="PF00107">
    <property type="entry name" value="ADH_zinc_N"/>
    <property type="match status" value="1"/>
</dbReference>
<dbReference type="GO" id="GO:0016616">
    <property type="term" value="F:oxidoreductase activity, acting on the CH-OH group of donors, NAD or NADP as acceptor"/>
    <property type="evidence" value="ECO:0007669"/>
    <property type="project" value="InterPro"/>
</dbReference>
<accession>A0A177FES9</accession>
<dbReference type="InterPro" id="IPR047109">
    <property type="entry name" value="CAD-like"/>
</dbReference>
<feature type="domain" description="Enoyl reductase (ER)" evidence="6">
    <location>
        <begin position="14"/>
        <end position="351"/>
    </location>
</feature>
<comment type="caution">
    <text evidence="7">The sequence shown here is derived from an EMBL/GenBank/DDBJ whole genome shotgun (WGS) entry which is preliminary data.</text>
</comment>
<dbReference type="SUPFAM" id="SSF50129">
    <property type="entry name" value="GroES-like"/>
    <property type="match status" value="1"/>
</dbReference>
<dbReference type="RefSeq" id="XP_022514062.1">
    <property type="nucleotide sequence ID" value="XM_022653538.1"/>
</dbReference>
<dbReference type="SUPFAM" id="SSF51735">
    <property type="entry name" value="NAD(P)-binding Rossmann-fold domains"/>
    <property type="match status" value="1"/>
</dbReference>
<dbReference type="InterPro" id="IPR020843">
    <property type="entry name" value="ER"/>
</dbReference>
<dbReference type="Gene3D" id="3.40.50.720">
    <property type="entry name" value="NAD(P)-binding Rossmann-like Domain"/>
    <property type="match status" value="1"/>
</dbReference>
<dbReference type="OrthoDB" id="1879366at2759"/>
<dbReference type="InterPro" id="IPR013149">
    <property type="entry name" value="ADH-like_C"/>
</dbReference>
<evidence type="ECO:0000256" key="5">
    <source>
        <dbReference type="RuleBase" id="RU361277"/>
    </source>
</evidence>
<dbReference type="InterPro" id="IPR011032">
    <property type="entry name" value="GroES-like_sf"/>
</dbReference>
<dbReference type="CDD" id="cd05283">
    <property type="entry name" value="CAD1"/>
    <property type="match status" value="1"/>
</dbReference>
<sequence length="355" mass="38037">MTAQFKGYAVESASTWDKPKVLDIEPPPFGPFDVDVKISYCGVCGSDLLTVQANEGNDNWPGTAYPIVVGHEIVGEAVRVGEKVSKIRPGQIVGVGVLSSTCGTCRLCNSDRENYCSSLVETYNSKYSDGSISHGGYANYKRIHEDFVFVIPEGLELTTAAPLLCAGLTVYAPLEQAKVGPAQRVGVIGIGGLGHFAILFAQAMGATVTAISHSENKRADCEKMGVSKFINTSASETWVQNNAKNLDILISTTFADDFALESYLELLDVGGRLVILGLSESKLPRIPAGLLIGSNLTIVGSMIGSKTQMERMLALAAKIDMRAWVEVMPMRDCGKALEKVASGKARYRCVLEADL</sequence>
<dbReference type="Gene3D" id="3.90.180.10">
    <property type="entry name" value="Medium-chain alcohol dehydrogenases, catalytic domain"/>
    <property type="match status" value="1"/>
</dbReference>
<dbReference type="Proteomes" id="UP000077002">
    <property type="component" value="Unassembled WGS sequence"/>
</dbReference>
<evidence type="ECO:0000313" key="8">
    <source>
        <dbReference type="Proteomes" id="UP000077002"/>
    </source>
</evidence>
<keyword evidence="4" id="KW-0560">Oxidoreductase</keyword>
<reference evidence="7 8" key="1">
    <citation type="submission" date="2016-03" db="EMBL/GenBank/DDBJ databases">
        <title>Draft genome sequence of the Fonsecaea monophora CBS 269.37.</title>
        <authorList>
            <person name="Bombassaro A."/>
            <person name="Vinicius W.A."/>
            <person name="De Hoog S."/>
            <person name="Sun J."/>
            <person name="Souza E.M."/>
            <person name="Raittz R.T."/>
            <person name="Costa F."/>
            <person name="Leao A.C."/>
            <person name="Tadra-Sfeir M.Z."/>
            <person name="Baura V."/>
            <person name="Balsanelli E."/>
            <person name="Pedrosa F.O."/>
            <person name="Moreno L.F."/>
            <person name="Steffens M.B."/>
            <person name="Xi L."/>
            <person name="Bocca A.L."/>
            <person name="Felipe M.S."/>
            <person name="Teixeira M."/>
            <person name="Telles Filho F.Q."/>
            <person name="Azevedo C.M."/>
            <person name="Gomes R."/>
            <person name="Vicente V.A."/>
        </authorList>
    </citation>
    <scope>NUCLEOTIDE SEQUENCE [LARGE SCALE GENOMIC DNA]</scope>
    <source>
        <strain evidence="7 8">CBS 269.37</strain>
    </source>
</reference>